<dbReference type="Pfam" id="PF03779">
    <property type="entry name" value="SPW"/>
    <property type="match status" value="1"/>
</dbReference>
<gene>
    <name evidence="3" type="ORF">FYC62_06275</name>
</gene>
<keyword evidence="4" id="KW-1185">Reference proteome</keyword>
<organism evidence="3 4">
    <name type="scientific">Pedobacter aquae</name>
    <dbReference type="NCBI Taxonomy" id="2605747"/>
    <lineage>
        <taxon>Bacteria</taxon>
        <taxon>Pseudomonadati</taxon>
        <taxon>Bacteroidota</taxon>
        <taxon>Sphingobacteriia</taxon>
        <taxon>Sphingobacteriales</taxon>
        <taxon>Sphingobacteriaceae</taxon>
        <taxon>Pedobacter</taxon>
    </lineage>
</organism>
<feature type="domain" description="SPW repeat-containing integral membrane" evidence="2">
    <location>
        <begin position="8"/>
        <end position="107"/>
    </location>
</feature>
<evidence type="ECO:0000259" key="2">
    <source>
        <dbReference type="Pfam" id="PF03779"/>
    </source>
</evidence>
<protein>
    <recommendedName>
        <fullName evidence="2">SPW repeat-containing integral membrane domain-containing protein</fullName>
    </recommendedName>
</protein>
<evidence type="ECO:0000313" key="4">
    <source>
        <dbReference type="Proteomes" id="UP000323653"/>
    </source>
</evidence>
<feature type="transmembrane region" description="Helical" evidence="1">
    <location>
        <begin position="32"/>
        <end position="54"/>
    </location>
</feature>
<keyword evidence="1" id="KW-1133">Transmembrane helix</keyword>
<evidence type="ECO:0000313" key="3">
    <source>
        <dbReference type="EMBL" id="QEK51314.1"/>
    </source>
</evidence>
<reference evidence="3 4" key="1">
    <citation type="submission" date="2019-08" db="EMBL/GenBank/DDBJ databases">
        <title>Pedobacter sp. nov., isolated from Han river, South Korea.</title>
        <authorList>
            <person name="Lee D.-H."/>
            <person name="Kim Y.-S."/>
            <person name="Hwang E.-M."/>
            <person name="Le Tran T.C."/>
            <person name="Cha C.-J."/>
        </authorList>
    </citation>
    <scope>NUCLEOTIDE SEQUENCE [LARGE SCALE GENOMIC DNA]</scope>
    <source>
        <strain evidence="3 4">CJ43</strain>
    </source>
</reference>
<dbReference type="EMBL" id="CP043329">
    <property type="protein sequence ID" value="QEK51314.1"/>
    <property type="molecule type" value="Genomic_DNA"/>
</dbReference>
<feature type="transmembrane region" description="Helical" evidence="1">
    <location>
        <begin position="66"/>
        <end position="85"/>
    </location>
</feature>
<dbReference type="KEGG" id="pej:FYC62_06275"/>
<dbReference type="RefSeq" id="WP_149074330.1">
    <property type="nucleotide sequence ID" value="NZ_CP043329.1"/>
</dbReference>
<proteinExistence type="predicted"/>
<feature type="transmembrane region" description="Helical" evidence="1">
    <location>
        <begin position="7"/>
        <end position="26"/>
    </location>
</feature>
<name>A0A5C0VK57_9SPHI</name>
<evidence type="ECO:0000256" key="1">
    <source>
        <dbReference type="SAM" id="Phobius"/>
    </source>
</evidence>
<sequence>MKISRLLHAVADYLSGVFLLLAPWLFQFEHVASARLIAIIVGLMILMMSLLTRYEGGFQKIISMKTHLYVDVFTGIFLAASPWLFNFYQEVTIPHVLIGGLAILFGLFTDKNSQEEKEQQTLILKKYRYGKSKSISRR</sequence>
<keyword evidence="1" id="KW-0472">Membrane</keyword>
<dbReference type="InterPro" id="IPR005530">
    <property type="entry name" value="SPW"/>
</dbReference>
<accession>A0A5C0VK57</accession>
<keyword evidence="1" id="KW-0812">Transmembrane</keyword>
<dbReference type="Proteomes" id="UP000323653">
    <property type="component" value="Chromosome"/>
</dbReference>
<feature type="transmembrane region" description="Helical" evidence="1">
    <location>
        <begin position="91"/>
        <end position="109"/>
    </location>
</feature>
<dbReference type="AlphaFoldDB" id="A0A5C0VK57"/>